<dbReference type="Gene3D" id="3.40.50.300">
    <property type="entry name" value="P-loop containing nucleotide triphosphate hydrolases"/>
    <property type="match status" value="1"/>
</dbReference>
<dbReference type="GO" id="GO:0005524">
    <property type="term" value="F:ATP binding"/>
    <property type="evidence" value="ECO:0007669"/>
    <property type="project" value="UniProtKB-KW"/>
</dbReference>
<dbReference type="InterPro" id="IPR042197">
    <property type="entry name" value="Apaf_helical"/>
</dbReference>
<dbReference type="AlphaFoldDB" id="A0A830C0L7"/>
<dbReference type="InterPro" id="IPR044974">
    <property type="entry name" value="Disease_R_plants"/>
</dbReference>
<dbReference type="Gene3D" id="3.80.10.10">
    <property type="entry name" value="Ribonuclease Inhibitor"/>
    <property type="match status" value="1"/>
</dbReference>
<dbReference type="InterPro" id="IPR036388">
    <property type="entry name" value="WH-like_DNA-bd_sf"/>
</dbReference>
<dbReference type="SUPFAM" id="SSF52540">
    <property type="entry name" value="P-loop containing nucleoside triphosphate hydrolases"/>
    <property type="match status" value="1"/>
</dbReference>
<evidence type="ECO:0000259" key="7">
    <source>
        <dbReference type="Pfam" id="PF00931"/>
    </source>
</evidence>
<dbReference type="FunFam" id="1.10.10.10:FF:000322">
    <property type="entry name" value="Probable disease resistance protein At1g63360"/>
    <property type="match status" value="1"/>
</dbReference>
<accession>A0A830C0L7</accession>
<feature type="domain" description="NB-ARC" evidence="7">
    <location>
        <begin position="176"/>
        <end position="333"/>
    </location>
</feature>
<dbReference type="GO" id="GO:0098542">
    <property type="term" value="P:defense response to other organism"/>
    <property type="evidence" value="ECO:0007669"/>
    <property type="project" value="TreeGrafter"/>
</dbReference>
<dbReference type="GO" id="GO:0051607">
    <property type="term" value="P:defense response to virus"/>
    <property type="evidence" value="ECO:0007669"/>
    <property type="project" value="UniProtKB-ARBA"/>
</dbReference>
<feature type="domain" description="Disease resistance protein winged helix" evidence="9">
    <location>
        <begin position="425"/>
        <end position="495"/>
    </location>
</feature>
<evidence type="ECO:0000313" key="10">
    <source>
        <dbReference type="EMBL" id="GFP93210.1"/>
    </source>
</evidence>
<evidence type="ECO:0000256" key="5">
    <source>
        <dbReference type="ARBA" id="ARBA00022821"/>
    </source>
</evidence>
<dbReference type="InterPro" id="IPR041118">
    <property type="entry name" value="Rx_N"/>
</dbReference>
<evidence type="ECO:0000259" key="8">
    <source>
        <dbReference type="Pfam" id="PF18052"/>
    </source>
</evidence>
<proteinExistence type="inferred from homology"/>
<dbReference type="Pfam" id="PF23559">
    <property type="entry name" value="WHD_DRP"/>
    <property type="match status" value="1"/>
</dbReference>
<keyword evidence="4" id="KW-0547">Nucleotide-binding</keyword>
<dbReference type="GO" id="GO:0043531">
    <property type="term" value="F:ADP binding"/>
    <property type="evidence" value="ECO:0007669"/>
    <property type="project" value="InterPro"/>
</dbReference>
<dbReference type="Pfam" id="PF18052">
    <property type="entry name" value="Rx_N"/>
    <property type="match status" value="1"/>
</dbReference>
<comment type="caution">
    <text evidence="10">The sequence shown here is derived from an EMBL/GenBank/DDBJ whole genome shotgun (WGS) entry which is preliminary data.</text>
</comment>
<evidence type="ECO:0000259" key="9">
    <source>
        <dbReference type="Pfam" id="PF23559"/>
    </source>
</evidence>
<name>A0A830C0L7_9LAMI</name>
<dbReference type="InterPro" id="IPR032675">
    <property type="entry name" value="LRR_dom_sf"/>
</dbReference>
<dbReference type="Gene3D" id="1.10.10.10">
    <property type="entry name" value="Winged helix-like DNA-binding domain superfamily/Winged helix DNA-binding domain"/>
    <property type="match status" value="1"/>
</dbReference>
<evidence type="ECO:0000256" key="3">
    <source>
        <dbReference type="ARBA" id="ARBA00022737"/>
    </source>
</evidence>
<evidence type="ECO:0000313" key="11">
    <source>
        <dbReference type="Proteomes" id="UP000653305"/>
    </source>
</evidence>
<dbReference type="EMBL" id="BMAC01000305">
    <property type="protein sequence ID" value="GFP93210.1"/>
    <property type="molecule type" value="Genomic_DNA"/>
</dbReference>
<gene>
    <name evidence="10" type="ORF">PHJA_001465300</name>
</gene>
<organism evidence="10 11">
    <name type="scientific">Phtheirospermum japonicum</name>
    <dbReference type="NCBI Taxonomy" id="374723"/>
    <lineage>
        <taxon>Eukaryota</taxon>
        <taxon>Viridiplantae</taxon>
        <taxon>Streptophyta</taxon>
        <taxon>Embryophyta</taxon>
        <taxon>Tracheophyta</taxon>
        <taxon>Spermatophyta</taxon>
        <taxon>Magnoliopsida</taxon>
        <taxon>eudicotyledons</taxon>
        <taxon>Gunneridae</taxon>
        <taxon>Pentapetalae</taxon>
        <taxon>asterids</taxon>
        <taxon>lamiids</taxon>
        <taxon>Lamiales</taxon>
        <taxon>Orobanchaceae</taxon>
        <taxon>Orobanchaceae incertae sedis</taxon>
        <taxon>Phtheirospermum</taxon>
    </lineage>
</organism>
<dbReference type="Gene3D" id="1.10.8.430">
    <property type="entry name" value="Helical domain of apoptotic protease-activating factors"/>
    <property type="match status" value="1"/>
</dbReference>
<dbReference type="OrthoDB" id="878488at2759"/>
<keyword evidence="2" id="KW-0433">Leucine-rich repeat</keyword>
<dbReference type="InterPro" id="IPR027417">
    <property type="entry name" value="P-loop_NTPase"/>
</dbReference>
<dbReference type="SUPFAM" id="SSF52058">
    <property type="entry name" value="L domain-like"/>
    <property type="match status" value="1"/>
</dbReference>
<dbReference type="Proteomes" id="UP000653305">
    <property type="component" value="Unassembled WGS sequence"/>
</dbReference>
<keyword evidence="5" id="KW-0611">Plant defense</keyword>
<evidence type="ECO:0000256" key="6">
    <source>
        <dbReference type="ARBA" id="ARBA00022840"/>
    </source>
</evidence>
<dbReference type="Pfam" id="PF00931">
    <property type="entry name" value="NB-ARC"/>
    <property type="match status" value="1"/>
</dbReference>
<evidence type="ECO:0000256" key="2">
    <source>
        <dbReference type="ARBA" id="ARBA00022614"/>
    </source>
</evidence>
<dbReference type="InterPro" id="IPR038005">
    <property type="entry name" value="RX-like_CC"/>
</dbReference>
<dbReference type="PANTHER" id="PTHR23155">
    <property type="entry name" value="DISEASE RESISTANCE PROTEIN RP"/>
    <property type="match status" value="1"/>
</dbReference>
<evidence type="ECO:0000256" key="1">
    <source>
        <dbReference type="ARBA" id="ARBA00008894"/>
    </source>
</evidence>
<dbReference type="PRINTS" id="PR00364">
    <property type="entry name" value="DISEASERSIST"/>
</dbReference>
<dbReference type="InterPro" id="IPR002182">
    <property type="entry name" value="NB-ARC"/>
</dbReference>
<keyword evidence="6" id="KW-0067">ATP-binding</keyword>
<evidence type="ECO:0000256" key="4">
    <source>
        <dbReference type="ARBA" id="ARBA00022741"/>
    </source>
</evidence>
<dbReference type="FunFam" id="3.40.50.300:FF:001091">
    <property type="entry name" value="Probable disease resistance protein At1g61300"/>
    <property type="match status" value="1"/>
</dbReference>
<comment type="similarity">
    <text evidence="1">Belongs to the disease resistance NB-LRR family.</text>
</comment>
<feature type="domain" description="Disease resistance N-terminal" evidence="8">
    <location>
        <begin position="6"/>
        <end position="90"/>
    </location>
</feature>
<keyword evidence="11" id="KW-1185">Reference proteome</keyword>
<sequence>MADASVTLLLENLSKLLTSHADLISGAEDELRRLINDLVSLKDFLEDATKKAEKDERFRKTEREIKEVVHDAEDTIDACLTNLTAAKDNKNILRRRRLRDLNPTPPVNLAQEVKSIREDKLKPVLDKVLSMDFADMQIGDELGTRQWPKVQKVSSIRPNNIVGFEDEEATLLYYLREEKEELDIVTVFGMAGVGKTTLALKVYHNDEIQYTFPIRIWVYVSQSFNRKTLFLNILQEFTSKDMSTQSDHDLALAVRACLQEKKFLLVLDDVWTVEAWDAIRDALPESNGRSRVLVTSRSVKVATHANPYRPPHRVRFLTEDEGWELLRLKVLGNSHQWPQDLEENGKHLTQQCNGLPILILMIAGILVDQLSKSPALDSIVKTMKQLTKSLNAYTLGKSDIFSSILALCYDRLRDELRDCFLYLGVFPEDYEIPAWTLTQLWIAEGFIQPKEGRSLEETAVEYLNDLVHKNLVMVNKVKADGEIKSCRIHDTVRDFCIAKAEREEKLFQELTRVDRDGGFGPHLQNHRRLCIHFNVLDFFSTEPYVPRVRSFLTFSKEELALQTEDIPKIPAAFELIRVLHAKSIRFRIFPLQLAQLVHLKYIVLSSDFKVLPEAVSGLRNTQTLIIQTSSRTLVVKADIWKMIQLRHVKTNASIILPRQPEDDEGKNLQTLANISPENCTIGLFEQTPYLKKLGIRGRLSTSKLESLGKLNGLENLKLLNDVHTVSPSEGRLPSLPPPDKFPPKLRILTLSATFLSWEQMSVLGNLENLEVLKLKDKAFVGECWEVVADGGFRLLQFLLIEYTDLVTWKLALSYDDHFPRLQRLTLRNCEELQALPDELANMRNLKAMDLYRTSTTAADSARKIRDKKTAKFWDEISDRDFKLSIFPPYE</sequence>
<protein>
    <submittedName>
        <fullName evidence="10">Putative late blight resistance protein homolog r1a-6</fullName>
    </submittedName>
</protein>
<dbReference type="CDD" id="cd14798">
    <property type="entry name" value="RX-CC_like"/>
    <property type="match status" value="1"/>
</dbReference>
<dbReference type="PANTHER" id="PTHR23155:SF1193">
    <property type="entry name" value="DISEASE RESISTANCE PROTEIN RPP13-RELATED"/>
    <property type="match status" value="1"/>
</dbReference>
<dbReference type="Gene3D" id="1.20.5.4130">
    <property type="match status" value="1"/>
</dbReference>
<reference evidence="10" key="1">
    <citation type="submission" date="2020-07" db="EMBL/GenBank/DDBJ databases">
        <title>Ethylene signaling mediates host invasion by parasitic plants.</title>
        <authorList>
            <person name="Yoshida S."/>
        </authorList>
    </citation>
    <scope>NUCLEOTIDE SEQUENCE</scope>
    <source>
        <strain evidence="10">Okayama</strain>
    </source>
</reference>
<keyword evidence="3" id="KW-0677">Repeat</keyword>
<dbReference type="InterPro" id="IPR058922">
    <property type="entry name" value="WHD_DRP"/>
</dbReference>